<gene>
    <name evidence="2" type="ordered locus">Slip_1122</name>
</gene>
<feature type="domain" description="NFACT protein RNA binding" evidence="1">
    <location>
        <begin position="222"/>
        <end position="320"/>
    </location>
</feature>
<name>D7CMG4_SYNLT</name>
<sequence>MKAVSLFSGGLDSQLAVCVVKEQGIEVVGAHFKTPFFGGDEHVAEAARNLGIELLVLDRSDEYLEVLKNPRYGYGKHMNPCTDCHGFMLKHTGHLMDDIGAKFIVTGEVLGQRPKSQNKAALRQVEKLSGYEGYILRPLSAKLLPPTIPELEGWVDRERLLDICGRSRLRQMELAEKYGLNDYPSPAGGCLLTQENFSRRLQKFMNAYPEAKADDMYILRCGRHIYLSASSLLVVGRNQEENSRIQSLAKPGDYLLKVKAYPGPTGLLRVATRASREELTEAAAIVARYSDAREAGLALVQVRQPIGSEEEITVSPLAPSDTPASI</sequence>
<dbReference type="InterPro" id="IPR059101">
    <property type="entry name" value="NFACT-R_2"/>
</dbReference>
<dbReference type="PANTHER" id="PTHR11933">
    <property type="entry name" value="TRNA 5-METHYLAMINOMETHYL-2-THIOURIDYLATE -METHYLTRANSFERASE"/>
    <property type="match status" value="1"/>
</dbReference>
<dbReference type="STRING" id="643648.Slip_1122"/>
<organism evidence="2 3">
    <name type="scientific">Syntrophothermus lipocalidus (strain DSM 12680 / TGB-C1)</name>
    <dbReference type="NCBI Taxonomy" id="643648"/>
    <lineage>
        <taxon>Bacteria</taxon>
        <taxon>Bacillati</taxon>
        <taxon>Bacillota</taxon>
        <taxon>Clostridia</taxon>
        <taxon>Eubacteriales</taxon>
        <taxon>Syntrophomonadaceae</taxon>
        <taxon>Syntrophothermus</taxon>
    </lineage>
</organism>
<protein>
    <submittedName>
        <fullName evidence="2">Queuosine synthesis</fullName>
    </submittedName>
</protein>
<dbReference type="OrthoDB" id="9781887at2"/>
<dbReference type="AlphaFoldDB" id="D7CMG4"/>
<dbReference type="KEGG" id="slp:Slip_1122"/>
<reference evidence="3" key="1">
    <citation type="journal article" date="2010" name="Stand. Genomic Sci.">
        <title>Complete genome sequence of Syntrophothermus lipocalidus type strain (TGB-C1T).</title>
        <authorList>
            <consortium name="US DOE Joint Genome Institute (JGI-PGF)"/>
            <person name="Djao O."/>
            <person name="Zhang X."/>
            <person name="Lucas S."/>
            <person name="Lapidus A."/>
            <person name="Glavina Del Rio T."/>
            <person name="Nolan M."/>
            <person name="Tice H."/>
            <person name="Cheng J."/>
            <person name="Han C."/>
            <person name="Tapia R."/>
            <person name="Goodwin L."/>
            <person name="Pitluck S."/>
            <person name="Liolios K."/>
            <person name="Ivanova N."/>
            <person name="Mavromatis K."/>
            <person name="Mikhailova N."/>
            <person name="Ovchinnikova G."/>
            <person name="Pati A."/>
            <person name="Brambilla E."/>
            <person name="Chen A."/>
            <person name="Palaniappan K."/>
            <person name="Land M."/>
            <person name="Hauser L."/>
            <person name="Chang Y."/>
            <person name="Jeffries C."/>
            <person name="Rohde M."/>
            <person name="Sikorski J."/>
            <person name="Spring S."/>
            <person name="Goker M."/>
            <person name="Detter J."/>
            <person name="Woyke T."/>
            <person name="Bristow J."/>
            <person name="Eisen J."/>
            <person name="Markowitz V."/>
            <person name="Hugenholtz P."/>
            <person name="Kyrpides N."/>
            <person name="Klenk H."/>
        </authorList>
    </citation>
    <scope>NUCLEOTIDE SEQUENCE [LARGE SCALE GENOMIC DNA]</scope>
    <source>
        <strain evidence="3">DSM 12680 / TGB-C1</strain>
    </source>
</reference>
<dbReference type="eggNOG" id="COG0301">
    <property type="taxonomic scope" value="Bacteria"/>
</dbReference>
<dbReference type="HOGENOM" id="CLU_053822_0_0_9"/>
<accession>D7CMG4</accession>
<dbReference type="Pfam" id="PF03054">
    <property type="entry name" value="tRNA_Me_trans"/>
    <property type="match status" value="1"/>
</dbReference>
<proteinExistence type="predicted"/>
<keyword evidence="3" id="KW-1185">Reference proteome</keyword>
<evidence type="ECO:0000313" key="2">
    <source>
        <dbReference type="EMBL" id="ADI01899.1"/>
    </source>
</evidence>
<dbReference type="EMBL" id="CP002048">
    <property type="protein sequence ID" value="ADI01899.1"/>
    <property type="molecule type" value="Genomic_DNA"/>
</dbReference>
<evidence type="ECO:0000313" key="3">
    <source>
        <dbReference type="Proteomes" id="UP000000378"/>
    </source>
</evidence>
<dbReference type="InterPro" id="IPR014729">
    <property type="entry name" value="Rossmann-like_a/b/a_fold"/>
</dbReference>
<reference evidence="2 3" key="2">
    <citation type="journal article" date="2010" name="Stand. Genomic Sci.">
        <title>Complete genome sequence of Syntrophothermus lipocalidus type strain (TGB-C1).</title>
        <authorList>
            <person name="Djao O.D."/>
            <person name="Zhang X."/>
            <person name="Lucas S."/>
            <person name="Lapidus A."/>
            <person name="Del Rio T.G."/>
            <person name="Nolan M."/>
            <person name="Tice H."/>
            <person name="Cheng J.F."/>
            <person name="Han C."/>
            <person name="Tapia R."/>
            <person name="Goodwin L."/>
            <person name="Pitluck S."/>
            <person name="Liolios K."/>
            <person name="Ivanova N."/>
            <person name="Mavromatis K."/>
            <person name="Mikhailova N."/>
            <person name="Ovchinnikova G."/>
            <person name="Pati A."/>
            <person name="Brambilla E."/>
            <person name="Chen A."/>
            <person name="Palaniappan K."/>
            <person name="Land M."/>
            <person name="Hauser L."/>
            <person name="Chang Y.J."/>
            <person name="Jeffries C.D."/>
            <person name="Rohde M."/>
            <person name="Sikorski J."/>
            <person name="Spring S."/>
            <person name="Goker M."/>
            <person name="Detter J.C."/>
            <person name="Woyke T."/>
            <person name="Bristow J."/>
            <person name="Eisen J.A."/>
            <person name="Markowitz V."/>
            <person name="Hugenholtz P."/>
            <person name="Kyrpides N.C."/>
            <person name="Klenk H.P."/>
        </authorList>
    </citation>
    <scope>NUCLEOTIDE SEQUENCE [LARGE SCALE GENOMIC DNA]</scope>
    <source>
        <strain evidence="3">DSM 12680 / TGB-C1</strain>
    </source>
</reference>
<dbReference type="eggNOG" id="COG1293">
    <property type="taxonomic scope" value="Bacteria"/>
</dbReference>
<dbReference type="Proteomes" id="UP000000378">
    <property type="component" value="Chromosome"/>
</dbReference>
<dbReference type="Gene3D" id="3.40.50.620">
    <property type="entry name" value="HUPs"/>
    <property type="match status" value="1"/>
</dbReference>
<evidence type="ECO:0000259" key="1">
    <source>
        <dbReference type="Pfam" id="PF18297"/>
    </source>
</evidence>
<dbReference type="SUPFAM" id="SSF52402">
    <property type="entry name" value="Adenine nucleotide alpha hydrolases-like"/>
    <property type="match status" value="1"/>
</dbReference>
<dbReference type="PANTHER" id="PTHR11933:SF6">
    <property type="entry name" value="THIL AANH DOMAIN-CONTAINING PROTEIN"/>
    <property type="match status" value="1"/>
</dbReference>
<dbReference type="Pfam" id="PF18297">
    <property type="entry name" value="NFACT-R_2"/>
    <property type="match status" value="1"/>
</dbReference>
<dbReference type="RefSeq" id="WP_013175301.1">
    <property type="nucleotide sequence ID" value="NC_014220.1"/>
</dbReference>